<accession>A0A2S6GJU0</accession>
<organism evidence="1 2">
    <name type="scientific">Methylobacter tundripaludum</name>
    <dbReference type="NCBI Taxonomy" id="173365"/>
    <lineage>
        <taxon>Bacteria</taxon>
        <taxon>Pseudomonadati</taxon>
        <taxon>Pseudomonadota</taxon>
        <taxon>Gammaproteobacteria</taxon>
        <taxon>Methylococcales</taxon>
        <taxon>Methylococcaceae</taxon>
        <taxon>Methylobacter</taxon>
    </lineage>
</organism>
<dbReference type="RefSeq" id="WP_104425198.1">
    <property type="nucleotide sequence ID" value="NZ_PTIY01000020.1"/>
</dbReference>
<evidence type="ECO:0000313" key="2">
    <source>
        <dbReference type="Proteomes" id="UP000238071"/>
    </source>
</evidence>
<dbReference type="OrthoDB" id="582102at2"/>
<dbReference type="AlphaFoldDB" id="A0A2S6GJU0"/>
<dbReference type="Proteomes" id="UP000238071">
    <property type="component" value="Unassembled WGS sequence"/>
</dbReference>
<proteinExistence type="predicted"/>
<sequence>MITDSKDNFERMFGPYPDGHCFEIERSAILKKINDKAKQGEGVKIAEFLLLRAANGKASISIIEAKSSAPQSADEYINDVQEKLSNSLSLFIAIYLQRHSKNNSELSDFFKQTELSNVSFILILAIQNCERSWLPPLQDKLRNALKKTARIWNIDLNSVIVLNEAGAKKHGLIASTTTQ</sequence>
<evidence type="ECO:0000313" key="1">
    <source>
        <dbReference type="EMBL" id="PPK65504.1"/>
    </source>
</evidence>
<protein>
    <submittedName>
        <fullName evidence="1">Uncharacterized protein</fullName>
    </submittedName>
</protein>
<comment type="caution">
    <text evidence="1">The sequence shown here is derived from an EMBL/GenBank/DDBJ whole genome shotgun (WGS) entry which is preliminary data.</text>
</comment>
<reference evidence="1 2" key="1">
    <citation type="submission" date="2018-02" db="EMBL/GenBank/DDBJ databases">
        <title>Subsurface microbial communities from deep shales in Ohio and West Virginia, USA.</title>
        <authorList>
            <person name="Wrighton K."/>
        </authorList>
    </citation>
    <scope>NUCLEOTIDE SEQUENCE [LARGE SCALE GENOMIC DNA]</scope>
    <source>
        <strain evidence="1 2">OWC-G53F</strain>
    </source>
</reference>
<dbReference type="EMBL" id="PTIY01000020">
    <property type="protein sequence ID" value="PPK65504.1"/>
    <property type="molecule type" value="Genomic_DNA"/>
</dbReference>
<name>A0A2S6GJU0_9GAMM</name>
<keyword evidence="2" id="KW-1185">Reference proteome</keyword>
<gene>
    <name evidence="1" type="ORF">B0F88_12016</name>
</gene>